<evidence type="ECO:0000256" key="6">
    <source>
        <dbReference type="SAM" id="Phobius"/>
    </source>
</evidence>
<evidence type="ECO:0000313" key="14">
    <source>
        <dbReference type="EMBL" id="QRN73371.1"/>
    </source>
</evidence>
<dbReference type="AlphaFoldDB" id="A0A891ZMJ6"/>
<evidence type="ECO:0000313" key="9">
    <source>
        <dbReference type="EMBL" id="QRN72831.1"/>
    </source>
</evidence>
<evidence type="ECO:0000313" key="11">
    <source>
        <dbReference type="EMBL" id="QRN73047.1"/>
    </source>
</evidence>
<sequence>MKFPTLEEILENKTCERIVSLVGLIFPFLEVHVVLGPKVLCSTTNADYNLFFKTHLVGPIAELYGSQITHMLSFGLMVVIFDVCVRKRLPLTLFSRFNIIQGVLLDIICSFFGIAYSQLTYLVRESVFGELLASAAYFSIIGFILYSMFMILFGRYPKIPIVSEGARLNVQLFR</sequence>
<dbReference type="EMBL" id="MT471326">
    <property type="protein sequence ID" value="QRN72939.1"/>
    <property type="molecule type" value="Genomic_DNA"/>
</dbReference>
<reference evidence="12" key="2">
    <citation type="journal article" name="Harmful Algae">
        <title>Development of a high-resolution molecular marker for tracking Phaeocystis globosa genetic diversity through comparative analysis of chloroplast genomes.</title>
        <authorList>
            <person name="Song H."/>
            <person name="Liu F."/>
            <person name="Li Z."/>
            <person name="Xu Q."/>
            <person name="Chen Y."/>
            <person name="Yu Z."/>
            <person name="Chen N."/>
        </authorList>
    </citation>
    <scope>NUCLEOTIDE SEQUENCE</scope>
    <source>
        <strain evidence="12">CNS00067</strain>
    </source>
</reference>
<dbReference type="EMBL" id="MT471329">
    <property type="protein sequence ID" value="QRN73263.1"/>
    <property type="molecule type" value="Genomic_DNA"/>
</dbReference>
<geneLocation type="chloroplast" evidence="8"/>
<evidence type="ECO:0000256" key="5">
    <source>
        <dbReference type="ARBA" id="ARBA00023136"/>
    </source>
</evidence>
<evidence type="ECO:0000313" key="7">
    <source>
        <dbReference type="EMBL" id="QRN72615.1"/>
    </source>
</evidence>
<keyword evidence="4 6" id="KW-1133">Transmembrane helix</keyword>
<feature type="transmembrane region" description="Helical" evidence="6">
    <location>
        <begin position="97"/>
        <end position="119"/>
    </location>
</feature>
<dbReference type="PANTHER" id="PTHR33510">
    <property type="entry name" value="PROTEIN TIC 20-II, CHLOROPLASTIC"/>
    <property type="match status" value="1"/>
</dbReference>
<dbReference type="EMBL" id="MT471328">
    <property type="protein sequence ID" value="QRN73155.1"/>
    <property type="molecule type" value="Genomic_DNA"/>
</dbReference>
<evidence type="ECO:0000313" key="8">
    <source>
        <dbReference type="EMBL" id="QRN72723.1"/>
    </source>
</evidence>
<dbReference type="InterPro" id="IPR005691">
    <property type="entry name" value="Tic20"/>
</dbReference>
<dbReference type="PANTHER" id="PTHR33510:SF5">
    <property type="entry name" value="PROTEIN TIC 20-II, CHLOROPLASTIC"/>
    <property type="match status" value="1"/>
</dbReference>
<dbReference type="EMBL" id="MT471324">
    <property type="protein sequence ID" value="QRN72723.1"/>
    <property type="molecule type" value="Genomic_DNA"/>
</dbReference>
<feature type="transmembrane region" description="Helical" evidence="6">
    <location>
        <begin position="131"/>
        <end position="153"/>
    </location>
</feature>
<keyword evidence="8" id="KW-0150">Chloroplast</keyword>
<gene>
    <name evidence="8" type="primary">ycf60</name>
</gene>
<dbReference type="EMBL" id="MT471330">
    <property type="protein sequence ID" value="QRN73371.1"/>
    <property type="molecule type" value="Genomic_DNA"/>
</dbReference>
<dbReference type="EMBL" id="MT471327">
    <property type="protein sequence ID" value="QRN73047.1"/>
    <property type="molecule type" value="Genomic_DNA"/>
</dbReference>
<keyword evidence="5 6" id="KW-0472">Membrane</keyword>
<dbReference type="EMBL" id="MT471325">
    <property type="protein sequence ID" value="QRN72831.1"/>
    <property type="molecule type" value="Genomic_DNA"/>
</dbReference>
<evidence type="ECO:0000256" key="2">
    <source>
        <dbReference type="ARBA" id="ARBA00009596"/>
    </source>
</evidence>
<evidence type="ECO:0000313" key="10">
    <source>
        <dbReference type="EMBL" id="QRN72939.1"/>
    </source>
</evidence>
<name>A0A891ZMJ6_9EUKA</name>
<evidence type="ECO:0000313" key="13">
    <source>
        <dbReference type="EMBL" id="QRN73263.1"/>
    </source>
</evidence>
<proteinExistence type="inferred from homology"/>
<dbReference type="Pfam" id="PF16166">
    <property type="entry name" value="TIC20"/>
    <property type="match status" value="1"/>
</dbReference>
<accession>A0A891ZMJ6</accession>
<evidence type="ECO:0000256" key="4">
    <source>
        <dbReference type="ARBA" id="ARBA00022989"/>
    </source>
</evidence>
<keyword evidence="8" id="KW-0934">Plastid</keyword>
<evidence type="ECO:0000313" key="12">
    <source>
        <dbReference type="EMBL" id="QRN73155.1"/>
    </source>
</evidence>
<dbReference type="GO" id="GO:0031969">
    <property type="term" value="C:chloroplast membrane"/>
    <property type="evidence" value="ECO:0007669"/>
    <property type="project" value="UniProtKB-SubCell"/>
</dbReference>
<comment type="subcellular location">
    <subcellularLocation>
        <location evidence="1">Plastid</location>
        <location evidence="1">Chloroplast membrane</location>
        <topology evidence="1">Multi-pass membrane protein</topology>
    </subcellularLocation>
</comment>
<dbReference type="EMBL" id="MT471323">
    <property type="protein sequence ID" value="QRN72615.1"/>
    <property type="molecule type" value="Genomic_DNA"/>
</dbReference>
<evidence type="ECO:0000256" key="3">
    <source>
        <dbReference type="ARBA" id="ARBA00022692"/>
    </source>
</evidence>
<reference evidence="8" key="1">
    <citation type="submission" date="2020-05" db="EMBL/GenBank/DDBJ databases">
        <authorList>
            <person name="Song H."/>
            <person name="Chen N."/>
        </authorList>
    </citation>
    <scope>NUCLEOTIDE SEQUENCE</scope>
    <source>
        <strain evidence="7">CNS00062</strain>
        <strain evidence="8">CNS00063</strain>
        <strain evidence="9">CNS00064</strain>
        <strain evidence="10">CNS00065</strain>
        <strain evidence="11">CNS00066</strain>
        <strain evidence="13">CNS00075</strain>
        <strain evidence="14">CNS00076</strain>
    </source>
</reference>
<keyword evidence="3 6" id="KW-0812">Transmembrane</keyword>
<feature type="transmembrane region" description="Helical" evidence="6">
    <location>
        <begin position="68"/>
        <end position="85"/>
    </location>
</feature>
<organism evidence="8">
    <name type="scientific">Phaeocystis globosa</name>
    <dbReference type="NCBI Taxonomy" id="33658"/>
    <lineage>
        <taxon>Eukaryota</taxon>
        <taxon>Haptista</taxon>
        <taxon>Haptophyta</taxon>
        <taxon>Prymnesiophyceae</taxon>
        <taxon>Phaeocystales</taxon>
        <taxon>Phaeocystaceae</taxon>
        <taxon>Phaeocystis</taxon>
    </lineage>
</organism>
<comment type="similarity">
    <text evidence="2">Belongs to the Tic20 family.</text>
</comment>
<evidence type="ECO:0000256" key="1">
    <source>
        <dbReference type="ARBA" id="ARBA00004508"/>
    </source>
</evidence>
<protein>
    <submittedName>
        <fullName evidence="8">Ycf60</fullName>
    </submittedName>
</protein>